<feature type="region of interest" description="Disordered" evidence="4">
    <location>
        <begin position="1"/>
        <end position="22"/>
    </location>
</feature>
<evidence type="ECO:0000256" key="4">
    <source>
        <dbReference type="SAM" id="MobiDB-lite"/>
    </source>
</evidence>
<dbReference type="GO" id="GO:0005634">
    <property type="term" value="C:nucleus"/>
    <property type="evidence" value="ECO:0007669"/>
    <property type="project" value="UniProtKB-SubCell"/>
</dbReference>
<comment type="subcellular location">
    <subcellularLocation>
        <location evidence="1">Nucleus</location>
    </subcellularLocation>
</comment>
<dbReference type="InterPro" id="IPR028307">
    <property type="entry name" value="Lin-54_fam"/>
</dbReference>
<protein>
    <recommendedName>
        <fullName evidence="5">CRC domain-containing protein</fullName>
    </recommendedName>
</protein>
<name>A0A7S3A6K6_9RHOD</name>
<evidence type="ECO:0000256" key="2">
    <source>
        <dbReference type="ARBA" id="ARBA00007267"/>
    </source>
</evidence>
<accession>A0A7S3A6K6</accession>
<feature type="region of interest" description="Disordered" evidence="4">
    <location>
        <begin position="36"/>
        <end position="66"/>
    </location>
</feature>
<proteinExistence type="inferred from homology"/>
<reference evidence="6" key="1">
    <citation type="submission" date="2021-01" db="EMBL/GenBank/DDBJ databases">
        <authorList>
            <person name="Corre E."/>
            <person name="Pelletier E."/>
            <person name="Niang G."/>
            <person name="Scheremetjew M."/>
            <person name="Finn R."/>
            <person name="Kale V."/>
            <person name="Holt S."/>
            <person name="Cochrane G."/>
            <person name="Meng A."/>
            <person name="Brown T."/>
            <person name="Cohen L."/>
        </authorList>
    </citation>
    <scope>NUCLEOTIDE SEQUENCE</scope>
    <source>
        <strain evidence="6">CCMP 769</strain>
    </source>
</reference>
<dbReference type="GO" id="GO:0006355">
    <property type="term" value="P:regulation of DNA-templated transcription"/>
    <property type="evidence" value="ECO:0007669"/>
    <property type="project" value="TreeGrafter"/>
</dbReference>
<feature type="domain" description="CRC" evidence="5">
    <location>
        <begin position="94"/>
        <end position="184"/>
    </location>
</feature>
<organism evidence="6">
    <name type="scientific">Rhodosorus marinus</name>
    <dbReference type="NCBI Taxonomy" id="101924"/>
    <lineage>
        <taxon>Eukaryota</taxon>
        <taxon>Rhodophyta</taxon>
        <taxon>Stylonematophyceae</taxon>
        <taxon>Stylonematales</taxon>
        <taxon>Stylonemataceae</taxon>
        <taxon>Rhodosorus</taxon>
    </lineage>
</organism>
<dbReference type="PANTHER" id="PTHR12446:SF34">
    <property type="entry name" value="PROTEIN LIN-54 HOMOLOG"/>
    <property type="match status" value="1"/>
</dbReference>
<keyword evidence="3" id="KW-0539">Nucleus</keyword>
<dbReference type="SMART" id="SM01114">
    <property type="entry name" value="CXC"/>
    <property type="match status" value="1"/>
</dbReference>
<dbReference type="PANTHER" id="PTHR12446">
    <property type="entry name" value="TESMIN/TSO1-RELATED"/>
    <property type="match status" value="1"/>
</dbReference>
<dbReference type="PROSITE" id="PS51634">
    <property type="entry name" value="CRC"/>
    <property type="match status" value="1"/>
</dbReference>
<evidence type="ECO:0000256" key="3">
    <source>
        <dbReference type="ARBA" id="ARBA00023242"/>
    </source>
</evidence>
<evidence type="ECO:0000256" key="1">
    <source>
        <dbReference type="ARBA" id="ARBA00004123"/>
    </source>
</evidence>
<dbReference type="EMBL" id="HBHW01040702">
    <property type="protein sequence ID" value="CAE0063207.1"/>
    <property type="molecule type" value="Transcribed_RNA"/>
</dbReference>
<dbReference type="InterPro" id="IPR005172">
    <property type="entry name" value="CRC"/>
</dbReference>
<dbReference type="AlphaFoldDB" id="A0A7S3A6K6"/>
<evidence type="ECO:0000313" key="6">
    <source>
        <dbReference type="EMBL" id="CAE0063207.1"/>
    </source>
</evidence>
<evidence type="ECO:0000259" key="5">
    <source>
        <dbReference type="PROSITE" id="PS51634"/>
    </source>
</evidence>
<gene>
    <name evidence="6" type="ORF">RMAR00112_LOCUS31279</name>
</gene>
<dbReference type="Pfam" id="PF03638">
    <property type="entry name" value="TCR"/>
    <property type="match status" value="1"/>
</dbReference>
<sequence length="184" mass="20442">MGTEKLETGYGKESEEAGFEHENALSVLATAGEIDLARSTPSQSPANRKSDFLTSPLKYWPEGNGQPEAFYDRTQRRFDEGHSLDEQGEEQNTGVKCCNCKSTGCLKRYCDCFKAGLYCTNACSCQNCKNNEAHAEEREKAIRLTLGRDPNAFRPKISKNLESVSCGCIEGTRDLRLPLLRVAM</sequence>
<dbReference type="InterPro" id="IPR033467">
    <property type="entry name" value="Tesmin/TSO1-like_CXC"/>
</dbReference>
<comment type="similarity">
    <text evidence="2">Belongs to the lin-54 family.</text>
</comment>